<dbReference type="Proteomes" id="UP000255505">
    <property type="component" value="Plasmid II"/>
</dbReference>
<accession>A0A375HFM8</accession>
<protein>
    <submittedName>
        <fullName evidence="2">Uncharacterized protein</fullName>
    </submittedName>
</protein>
<evidence type="ECO:0000256" key="1">
    <source>
        <dbReference type="SAM" id="MobiDB-lite"/>
    </source>
</evidence>
<evidence type="ECO:0000313" key="3">
    <source>
        <dbReference type="Proteomes" id="UP000255505"/>
    </source>
</evidence>
<keyword evidence="2" id="KW-0614">Plasmid</keyword>
<dbReference type="EMBL" id="LT991977">
    <property type="protein sequence ID" value="SPK75049.1"/>
    <property type="molecule type" value="Genomic_DNA"/>
</dbReference>
<feature type="region of interest" description="Disordered" evidence="1">
    <location>
        <begin position="1"/>
        <end position="65"/>
    </location>
</feature>
<proteinExistence type="predicted"/>
<geneLocation type="plasmid" evidence="2">
    <name>II</name>
</geneLocation>
<evidence type="ECO:0000313" key="2">
    <source>
        <dbReference type="EMBL" id="SPK75049.1"/>
    </source>
</evidence>
<name>A0A375HFM8_9BURK</name>
<reference evidence="2 3" key="1">
    <citation type="submission" date="2018-01" db="EMBL/GenBank/DDBJ databases">
        <authorList>
            <person name="Gaut B.S."/>
            <person name="Morton B.R."/>
            <person name="Clegg M.T."/>
            <person name="Duvall M.R."/>
        </authorList>
    </citation>
    <scope>NUCLEOTIDE SEQUENCE [LARGE SCALE GENOMIC DNA]</scope>
    <source>
        <strain evidence="2">Cupriavidus taiwanensis LMG 19425</strain>
        <plasmid evidence="3">Plasmid ii</plasmid>
    </source>
</reference>
<feature type="compositionally biased region" description="Low complexity" evidence="1">
    <location>
        <begin position="40"/>
        <end position="56"/>
    </location>
</feature>
<dbReference type="AlphaFoldDB" id="A0A375HFM8"/>
<gene>
    <name evidence="2" type="ORF">CT19425_MP50085</name>
</gene>
<organism evidence="2 3">
    <name type="scientific">Cupriavidus taiwanensis</name>
    <dbReference type="NCBI Taxonomy" id="164546"/>
    <lineage>
        <taxon>Bacteria</taxon>
        <taxon>Pseudomonadati</taxon>
        <taxon>Pseudomonadota</taxon>
        <taxon>Betaproteobacteria</taxon>
        <taxon>Burkholderiales</taxon>
        <taxon>Burkholderiaceae</taxon>
        <taxon>Cupriavidus</taxon>
    </lineage>
</organism>
<sequence>MCSPLPLAGEGLGVRAGAGSTTTSPPATGLWMPTVIEAKPLPIDTPALTPAPLPLAGEGRKQAGY</sequence>